<dbReference type="InterPro" id="IPR023168">
    <property type="entry name" value="GatB_Yqey_C_2"/>
</dbReference>
<dbReference type="EMBL" id="UGOB01000001">
    <property type="protein sequence ID" value="STX45547.1"/>
    <property type="molecule type" value="Genomic_DNA"/>
</dbReference>
<dbReference type="InterPro" id="IPR006075">
    <property type="entry name" value="Asn/Gln-tRNA_Trfase_suB/E_cat"/>
</dbReference>
<dbReference type="InterPro" id="IPR014746">
    <property type="entry name" value="Gln_synth/guanido_kin_cat_dom"/>
</dbReference>
<dbReference type="PROSITE" id="PS01234">
    <property type="entry name" value="GATB"/>
    <property type="match status" value="1"/>
</dbReference>
<feature type="domain" description="Asn/Gln amidotransferase" evidence="12">
    <location>
        <begin position="327"/>
        <end position="476"/>
    </location>
</feature>
<dbReference type="GO" id="GO:0070681">
    <property type="term" value="P:glutaminyl-tRNAGln biosynthesis via transamidation"/>
    <property type="evidence" value="ECO:0007669"/>
    <property type="project" value="TreeGrafter"/>
</dbReference>
<comment type="subunit">
    <text evidence="2 11">Heterotrimer of A, B and C subunits.</text>
</comment>
<evidence type="ECO:0000256" key="5">
    <source>
        <dbReference type="ARBA" id="ARBA00022741"/>
    </source>
</evidence>
<reference evidence="14 16" key="2">
    <citation type="submission" date="2018-06" db="EMBL/GenBank/DDBJ databases">
        <authorList>
            <consortium name="Pathogen Informatics"/>
            <person name="Doyle S."/>
        </authorList>
    </citation>
    <scope>NUCLEOTIDE SEQUENCE [LARGE SCALE GENOMIC DNA]</scope>
    <source>
        <strain evidence="14 16">NCTC12388</strain>
    </source>
</reference>
<name>A0A378JF76_9GAMM</name>
<keyword evidence="5 11" id="KW-0547">Nucleotide-binding</keyword>
<evidence type="ECO:0000313" key="13">
    <source>
        <dbReference type="EMBL" id="KTD09200.1"/>
    </source>
</evidence>
<proteinExistence type="inferred from homology"/>
<comment type="catalytic activity">
    <reaction evidence="9 11">
        <text>L-aspartyl-tRNA(Asn) + L-glutamine + ATP + H2O = L-asparaginyl-tRNA(Asn) + L-glutamate + ADP + phosphate + 2 H(+)</text>
        <dbReference type="Rhea" id="RHEA:14513"/>
        <dbReference type="Rhea" id="RHEA-COMP:9674"/>
        <dbReference type="Rhea" id="RHEA-COMP:9677"/>
        <dbReference type="ChEBI" id="CHEBI:15377"/>
        <dbReference type="ChEBI" id="CHEBI:15378"/>
        <dbReference type="ChEBI" id="CHEBI:29985"/>
        <dbReference type="ChEBI" id="CHEBI:30616"/>
        <dbReference type="ChEBI" id="CHEBI:43474"/>
        <dbReference type="ChEBI" id="CHEBI:58359"/>
        <dbReference type="ChEBI" id="CHEBI:78515"/>
        <dbReference type="ChEBI" id="CHEBI:78516"/>
        <dbReference type="ChEBI" id="CHEBI:456216"/>
    </reaction>
</comment>
<dbReference type="SMART" id="SM00845">
    <property type="entry name" value="GatB_Yqey"/>
    <property type="match status" value="1"/>
</dbReference>
<dbReference type="RefSeq" id="WP_058499548.1">
    <property type="nucleotide sequence ID" value="NZ_CAAAHW010000015.1"/>
</dbReference>
<keyword evidence="15" id="KW-1185">Reference proteome</keyword>
<keyword evidence="6 11" id="KW-0067">ATP-binding</keyword>
<dbReference type="InterPro" id="IPR017958">
    <property type="entry name" value="Gln-tRNA_amidoTrfase_suB_CS"/>
</dbReference>
<dbReference type="SUPFAM" id="SSF89095">
    <property type="entry name" value="GatB/YqeY motif"/>
    <property type="match status" value="1"/>
</dbReference>
<evidence type="ECO:0000313" key="14">
    <source>
        <dbReference type="EMBL" id="STX45547.1"/>
    </source>
</evidence>
<organism evidence="14 16">
    <name type="scientific">Legionella gratiana</name>
    <dbReference type="NCBI Taxonomy" id="45066"/>
    <lineage>
        <taxon>Bacteria</taxon>
        <taxon>Pseudomonadati</taxon>
        <taxon>Pseudomonadota</taxon>
        <taxon>Gammaproteobacteria</taxon>
        <taxon>Legionellales</taxon>
        <taxon>Legionellaceae</taxon>
        <taxon>Legionella</taxon>
    </lineage>
</organism>
<dbReference type="InterPro" id="IPR018027">
    <property type="entry name" value="Asn/Gln_amidotransferase"/>
</dbReference>
<comment type="function">
    <text evidence="8 11">Allows the formation of correctly charged Asn-tRNA(Asn) or Gln-tRNA(Gln) through the transamidation of misacylated Asp-tRNA(Asn) or Glu-tRNA(Gln) in organisms which lack either or both of asparaginyl-tRNA or glutaminyl-tRNA synthetases. The reaction takes place in the presence of glutamine and ATP through an activated phospho-Asp-tRNA(Asn) or phospho-Glu-tRNA(Gln).</text>
</comment>
<evidence type="ECO:0000256" key="7">
    <source>
        <dbReference type="ARBA" id="ARBA00022917"/>
    </source>
</evidence>
<dbReference type="SUPFAM" id="SSF55931">
    <property type="entry name" value="Glutamine synthetase/guanido kinase"/>
    <property type="match status" value="1"/>
</dbReference>
<keyword evidence="7 11" id="KW-0648">Protein biosynthesis</keyword>
<evidence type="ECO:0000256" key="2">
    <source>
        <dbReference type="ARBA" id="ARBA00011123"/>
    </source>
</evidence>
<reference evidence="13 15" key="1">
    <citation type="submission" date="2015-11" db="EMBL/GenBank/DDBJ databases">
        <title>Genomic analysis of 38 Legionella species identifies large and diverse effector repertoires.</title>
        <authorList>
            <person name="Burstein D."/>
            <person name="Amaro F."/>
            <person name="Zusman T."/>
            <person name="Lifshitz Z."/>
            <person name="Cohen O."/>
            <person name="Gilbert J.A."/>
            <person name="Pupko T."/>
            <person name="Shuman H.A."/>
            <person name="Segal G."/>
        </authorList>
    </citation>
    <scope>NUCLEOTIDE SEQUENCE [LARGE SCALE GENOMIC DNA]</scope>
    <source>
        <strain evidence="13 15">Lyon 8420412</strain>
    </source>
</reference>
<comment type="similarity">
    <text evidence="1 11">Belongs to the GatB/GatE family. GatB subfamily.</text>
</comment>
<evidence type="ECO:0000313" key="16">
    <source>
        <dbReference type="Proteomes" id="UP000254476"/>
    </source>
</evidence>
<evidence type="ECO:0000256" key="10">
    <source>
        <dbReference type="ARBA" id="ARBA00047913"/>
    </source>
</evidence>
<dbReference type="InterPro" id="IPR003789">
    <property type="entry name" value="Asn/Gln_tRNA_amidoTrase-B-like"/>
</dbReference>
<dbReference type="HAMAP" id="MF_00121">
    <property type="entry name" value="GatB"/>
    <property type="match status" value="1"/>
</dbReference>
<evidence type="ECO:0000256" key="6">
    <source>
        <dbReference type="ARBA" id="ARBA00022840"/>
    </source>
</evidence>
<protein>
    <recommendedName>
        <fullName evidence="3 11">Aspartyl/glutamyl-tRNA(Asn/Gln) amidotransferase subunit B</fullName>
        <shortName evidence="11">Asp/Glu-ADT subunit B</shortName>
        <ecNumber evidence="11">6.3.5.-</ecNumber>
    </recommendedName>
</protein>
<dbReference type="GO" id="GO:0050567">
    <property type="term" value="F:glutaminyl-tRNA synthase (glutamine-hydrolyzing) activity"/>
    <property type="evidence" value="ECO:0007669"/>
    <property type="project" value="UniProtKB-UniRule"/>
</dbReference>
<gene>
    <name evidence="11 14" type="primary">gatB</name>
    <name evidence="13" type="ORF">Lgra_2435</name>
    <name evidence="14" type="ORF">NCTC12388_02285</name>
</gene>
<dbReference type="Gene3D" id="1.10.10.410">
    <property type="match status" value="1"/>
</dbReference>
<dbReference type="NCBIfam" id="NF004014">
    <property type="entry name" value="PRK05477.1-4"/>
    <property type="match status" value="1"/>
</dbReference>
<dbReference type="NCBIfam" id="NF004012">
    <property type="entry name" value="PRK05477.1-2"/>
    <property type="match status" value="1"/>
</dbReference>
<evidence type="ECO:0000256" key="3">
    <source>
        <dbReference type="ARBA" id="ARBA00016923"/>
    </source>
</evidence>
<sequence>MEWDTVIGLEVHIQLKTKSKLFSGASTAFGSTPNSQTCFIDAGFPGVLPVLNREAVTMAIRFGLAIQAEIQEQSVFERKNYFYPDLPKGYQISQFQKPIISNGKLTITLNNGSEKDVFIARAHLEEDAGKSLHGVHSGYSGIDLNRAGTPLLEIVTTPCLFSSHEAVSYLKKLHQLVQFLDICDGNMQEGNFRCDVNLSLKPKGSSALGTRTELKNLNSFRFIEKAIAYEQARHLDLLEHGQQVIQETRLYNPDTHTTHAMRSKENENDYRYFPDPDLLPIQITPSLIAEVKNNLPDLPDKIHLELKNTPLLNEGDINFILSSPSAYYFYKEIKAQSHAPEKMIINWLKGQYTAALNEENLTFNTPRIPAKIMANLLDKLHDNIISLNNARTIFVLLWAGEQDIEAIIEREGFRESDNTVLWEDMIVQLIKQYPEQVADYRAGKEKLLAFFIGQIMKQTKGKANPEQINLLLKKHLIGK</sequence>
<comment type="catalytic activity">
    <reaction evidence="10 11">
        <text>L-glutamyl-tRNA(Gln) + L-glutamine + ATP + H2O = L-glutaminyl-tRNA(Gln) + L-glutamate + ADP + phosphate + H(+)</text>
        <dbReference type="Rhea" id="RHEA:17521"/>
        <dbReference type="Rhea" id="RHEA-COMP:9681"/>
        <dbReference type="Rhea" id="RHEA-COMP:9684"/>
        <dbReference type="ChEBI" id="CHEBI:15377"/>
        <dbReference type="ChEBI" id="CHEBI:15378"/>
        <dbReference type="ChEBI" id="CHEBI:29985"/>
        <dbReference type="ChEBI" id="CHEBI:30616"/>
        <dbReference type="ChEBI" id="CHEBI:43474"/>
        <dbReference type="ChEBI" id="CHEBI:58359"/>
        <dbReference type="ChEBI" id="CHEBI:78520"/>
        <dbReference type="ChEBI" id="CHEBI:78521"/>
        <dbReference type="ChEBI" id="CHEBI:456216"/>
    </reaction>
</comment>
<dbReference type="Proteomes" id="UP000054691">
    <property type="component" value="Unassembled WGS sequence"/>
</dbReference>
<dbReference type="AlphaFoldDB" id="A0A378JF76"/>
<keyword evidence="14" id="KW-0808">Transferase</keyword>
<dbReference type="InterPro" id="IPR004413">
    <property type="entry name" value="GatB"/>
</dbReference>
<dbReference type="GO" id="GO:0005524">
    <property type="term" value="F:ATP binding"/>
    <property type="evidence" value="ECO:0007669"/>
    <property type="project" value="UniProtKB-KW"/>
</dbReference>
<evidence type="ECO:0000256" key="1">
    <source>
        <dbReference type="ARBA" id="ARBA00005306"/>
    </source>
</evidence>
<dbReference type="InterPro" id="IPR017959">
    <property type="entry name" value="Asn/Gln-tRNA_amidoTrfase_suB/E"/>
</dbReference>
<dbReference type="NCBIfam" id="TIGR00133">
    <property type="entry name" value="gatB"/>
    <property type="match status" value="1"/>
</dbReference>
<dbReference type="GO" id="GO:0016740">
    <property type="term" value="F:transferase activity"/>
    <property type="evidence" value="ECO:0007669"/>
    <property type="project" value="UniProtKB-KW"/>
</dbReference>
<dbReference type="STRING" id="45066.Lgra_2435"/>
<evidence type="ECO:0000256" key="8">
    <source>
        <dbReference type="ARBA" id="ARBA00024799"/>
    </source>
</evidence>
<accession>A0A378JF76</accession>
<dbReference type="GO" id="GO:0006412">
    <property type="term" value="P:translation"/>
    <property type="evidence" value="ECO:0007669"/>
    <property type="project" value="UniProtKB-UniRule"/>
</dbReference>
<dbReference type="PANTHER" id="PTHR11659:SF0">
    <property type="entry name" value="GLUTAMYL-TRNA(GLN) AMIDOTRANSFERASE SUBUNIT B, MITOCHONDRIAL"/>
    <property type="match status" value="1"/>
</dbReference>
<keyword evidence="4 11" id="KW-0436">Ligase</keyword>
<dbReference type="Pfam" id="PF02637">
    <property type="entry name" value="GatB_Yqey"/>
    <property type="match status" value="1"/>
</dbReference>
<dbReference type="OrthoDB" id="9804078at2"/>
<evidence type="ECO:0000256" key="4">
    <source>
        <dbReference type="ARBA" id="ARBA00022598"/>
    </source>
</evidence>
<evidence type="ECO:0000256" key="9">
    <source>
        <dbReference type="ARBA" id="ARBA00047380"/>
    </source>
</evidence>
<evidence type="ECO:0000313" key="15">
    <source>
        <dbReference type="Proteomes" id="UP000054691"/>
    </source>
</evidence>
<dbReference type="EC" id="6.3.5.-" evidence="11"/>
<dbReference type="EMBL" id="LNYE01000023">
    <property type="protein sequence ID" value="KTD09200.1"/>
    <property type="molecule type" value="Genomic_DNA"/>
</dbReference>
<dbReference type="FunFam" id="1.10.10.410:FF:000001">
    <property type="entry name" value="Aspartyl/glutamyl-tRNA(Asn/Gln) amidotransferase subunit B"/>
    <property type="match status" value="1"/>
</dbReference>
<dbReference type="PANTHER" id="PTHR11659">
    <property type="entry name" value="GLUTAMYL-TRNA GLN AMIDOTRANSFERASE SUBUNIT B MITOCHONDRIAL AND PROKARYOTIC PET112-RELATED"/>
    <property type="match status" value="1"/>
</dbReference>
<evidence type="ECO:0000256" key="11">
    <source>
        <dbReference type="HAMAP-Rule" id="MF_00121"/>
    </source>
</evidence>
<dbReference type="Proteomes" id="UP000254476">
    <property type="component" value="Unassembled WGS sequence"/>
</dbReference>
<evidence type="ECO:0000259" key="12">
    <source>
        <dbReference type="SMART" id="SM00845"/>
    </source>
</evidence>
<dbReference type="Pfam" id="PF02934">
    <property type="entry name" value="GatB_N"/>
    <property type="match status" value="1"/>
</dbReference>